<keyword evidence="2" id="KW-0378">Hydrolase</keyword>
<protein>
    <submittedName>
        <fullName evidence="2">Alpha/beta hydrolase</fullName>
    </submittedName>
</protein>
<organism evidence="2 3">
    <name type="scientific">Paractinoplanes bogorensis</name>
    <dbReference type="NCBI Taxonomy" id="1610840"/>
    <lineage>
        <taxon>Bacteria</taxon>
        <taxon>Bacillati</taxon>
        <taxon>Actinomycetota</taxon>
        <taxon>Actinomycetes</taxon>
        <taxon>Micromonosporales</taxon>
        <taxon>Micromonosporaceae</taxon>
        <taxon>Paractinoplanes</taxon>
    </lineage>
</organism>
<dbReference type="EMBL" id="JAHKKG010000002">
    <property type="protein sequence ID" value="MBU2662866.1"/>
    <property type="molecule type" value="Genomic_DNA"/>
</dbReference>
<dbReference type="PANTHER" id="PTHR43194">
    <property type="entry name" value="HYDROLASE ALPHA/BETA FOLD FAMILY"/>
    <property type="match status" value="1"/>
</dbReference>
<feature type="domain" description="AB hydrolase-1" evidence="1">
    <location>
        <begin position="21"/>
        <end position="264"/>
    </location>
</feature>
<dbReference type="Pfam" id="PF12697">
    <property type="entry name" value="Abhydrolase_6"/>
    <property type="match status" value="1"/>
</dbReference>
<dbReference type="RefSeq" id="WP_215784866.1">
    <property type="nucleotide sequence ID" value="NZ_JAHKKG010000002.1"/>
</dbReference>
<dbReference type="Proteomes" id="UP001519654">
    <property type="component" value="Unassembled WGS sequence"/>
</dbReference>
<dbReference type="Gene3D" id="3.40.50.1820">
    <property type="entry name" value="alpha/beta hydrolase"/>
    <property type="match status" value="1"/>
</dbReference>
<proteinExistence type="predicted"/>
<gene>
    <name evidence="2" type="ORF">KOI35_05030</name>
</gene>
<evidence type="ECO:0000259" key="1">
    <source>
        <dbReference type="Pfam" id="PF12697"/>
    </source>
</evidence>
<dbReference type="InterPro" id="IPR029058">
    <property type="entry name" value="AB_hydrolase_fold"/>
</dbReference>
<comment type="caution">
    <text evidence="2">The sequence shown here is derived from an EMBL/GenBank/DDBJ whole genome shotgun (WGS) entry which is preliminary data.</text>
</comment>
<accession>A0ABS5YHP0</accession>
<dbReference type="PANTHER" id="PTHR43194:SF2">
    <property type="entry name" value="PEROXISOMAL MEMBRANE PROTEIN LPX1"/>
    <property type="match status" value="1"/>
</dbReference>
<keyword evidence="3" id="KW-1185">Reference proteome</keyword>
<name>A0ABS5YHP0_9ACTN</name>
<dbReference type="InterPro" id="IPR000073">
    <property type="entry name" value="AB_hydrolase_1"/>
</dbReference>
<sequence>METSAKLDIRYRTFGGGGPKIVLLHGGLQTSRNFRRLAQALASSFTVYVPDRRGRGLSGPVFAGYGLDGEVDDLRAVLDETGAGYIFGLSSGAVIALQAALELPQIRRLALYEPPIWHDTTNPVAWRPRFEKELAAGRTASAFVTTVKGAGGLRGVPRAAITPLVRLGIRLDGRSNRPADYTSLGRLVPTMSQDATVVEEAAGPLTRFAGVGAETLLLGGDRSPAYLKRVLTGLEGVLPQVRRVTLHGVGHLAADDRGKPELVAAELRKFFG</sequence>
<evidence type="ECO:0000313" key="3">
    <source>
        <dbReference type="Proteomes" id="UP001519654"/>
    </source>
</evidence>
<evidence type="ECO:0000313" key="2">
    <source>
        <dbReference type="EMBL" id="MBU2662866.1"/>
    </source>
</evidence>
<reference evidence="2 3" key="1">
    <citation type="submission" date="2021-06" db="EMBL/GenBank/DDBJ databases">
        <title>Actinoplanes lichenicola sp. nov., and Actinoplanes ovalisporus sp. nov., isolated from lichen in Thailand.</title>
        <authorList>
            <person name="Saeng-In P."/>
            <person name="Kanchanasin P."/>
            <person name="Yuki M."/>
            <person name="Kudo T."/>
            <person name="Ohkuma M."/>
            <person name="Phongsopitanun W."/>
            <person name="Tanasupawat S."/>
        </authorList>
    </citation>
    <scope>NUCLEOTIDE SEQUENCE [LARGE SCALE GENOMIC DNA]</scope>
    <source>
        <strain evidence="2 3">NBRC 110975</strain>
    </source>
</reference>
<dbReference type="GO" id="GO:0016787">
    <property type="term" value="F:hydrolase activity"/>
    <property type="evidence" value="ECO:0007669"/>
    <property type="project" value="UniProtKB-KW"/>
</dbReference>
<dbReference type="InterPro" id="IPR050228">
    <property type="entry name" value="Carboxylesterase_BioH"/>
</dbReference>
<dbReference type="SUPFAM" id="SSF53474">
    <property type="entry name" value="alpha/beta-Hydrolases"/>
    <property type="match status" value="1"/>
</dbReference>